<dbReference type="CDD" id="cd02846">
    <property type="entry name" value="PAZ_argonaute_like"/>
    <property type="match status" value="1"/>
</dbReference>
<dbReference type="Pfam" id="PF08699">
    <property type="entry name" value="ArgoL1"/>
    <property type="match status" value="1"/>
</dbReference>
<dbReference type="InterPro" id="IPR003165">
    <property type="entry name" value="Piwi"/>
</dbReference>
<feature type="region of interest" description="Disordered" evidence="2">
    <location>
        <begin position="1"/>
        <end position="87"/>
    </location>
</feature>
<dbReference type="InterPro" id="IPR032472">
    <property type="entry name" value="ArgoL2"/>
</dbReference>
<dbReference type="Pfam" id="PF02171">
    <property type="entry name" value="Piwi"/>
    <property type="match status" value="1"/>
</dbReference>
<dbReference type="eggNOG" id="KOG1041">
    <property type="taxonomic scope" value="Eukaryota"/>
</dbReference>
<dbReference type="SUPFAM" id="SSF53098">
    <property type="entry name" value="Ribonuclease H-like"/>
    <property type="match status" value="1"/>
</dbReference>
<feature type="region of interest" description="Disordered" evidence="2">
    <location>
        <begin position="960"/>
        <end position="993"/>
    </location>
</feature>
<dbReference type="OMA" id="CFAQQQH"/>
<feature type="compositionally biased region" description="Polar residues" evidence="2">
    <location>
        <begin position="1"/>
        <end position="12"/>
    </location>
</feature>
<dbReference type="InterPro" id="IPR045246">
    <property type="entry name" value="Piwi_ago-like"/>
</dbReference>
<dbReference type="EMBL" id="GL876968">
    <property type="protein sequence ID" value="KLU84747.1"/>
    <property type="molecule type" value="Genomic_DNA"/>
</dbReference>
<dbReference type="InterPro" id="IPR036085">
    <property type="entry name" value="PAZ_dom_sf"/>
</dbReference>
<dbReference type="EnsemblFungi" id="MAPG_03783T0">
    <property type="protein sequence ID" value="MAPG_03783T0"/>
    <property type="gene ID" value="MAPG_03783"/>
</dbReference>
<dbReference type="Proteomes" id="UP000011715">
    <property type="component" value="Unassembled WGS sequence"/>
</dbReference>
<proteinExistence type="inferred from homology"/>
<dbReference type="InterPro" id="IPR014811">
    <property type="entry name" value="ArgoL1"/>
</dbReference>
<reference evidence="6" key="4">
    <citation type="journal article" date="2015" name="G3 (Bethesda)">
        <title>Genome sequences of three phytopathogenic species of the Magnaporthaceae family of fungi.</title>
        <authorList>
            <person name="Okagaki L.H."/>
            <person name="Nunes C.C."/>
            <person name="Sailsbery J."/>
            <person name="Clay B."/>
            <person name="Brown D."/>
            <person name="John T."/>
            <person name="Oh Y."/>
            <person name="Young N."/>
            <person name="Fitzgerald M."/>
            <person name="Haas B.J."/>
            <person name="Zeng Q."/>
            <person name="Young S."/>
            <person name="Adiconis X."/>
            <person name="Fan L."/>
            <person name="Levin J.Z."/>
            <person name="Mitchell T.K."/>
            <person name="Okubara P.A."/>
            <person name="Farman M.L."/>
            <person name="Kohn L.M."/>
            <person name="Birren B."/>
            <person name="Ma L.-J."/>
            <person name="Dean R.A."/>
        </authorList>
    </citation>
    <scope>NUCLEOTIDE SEQUENCE</scope>
    <source>
        <strain evidence="6">ATCC 64411 / 73-15</strain>
    </source>
</reference>
<comment type="similarity">
    <text evidence="1">Belongs to the argonaute family.</text>
</comment>
<evidence type="ECO:0000256" key="1">
    <source>
        <dbReference type="RuleBase" id="RU361178"/>
    </source>
</evidence>
<dbReference type="InterPro" id="IPR032474">
    <property type="entry name" value="Argonaute_N"/>
</dbReference>
<name>A0A0C4DUY8_MAGP6</name>
<protein>
    <recommendedName>
        <fullName evidence="8">Piwi domain-containing protein</fullName>
    </recommendedName>
</protein>
<feature type="compositionally biased region" description="Basic and acidic residues" evidence="2">
    <location>
        <begin position="983"/>
        <end position="993"/>
    </location>
</feature>
<feature type="compositionally biased region" description="Polar residues" evidence="2">
    <location>
        <begin position="29"/>
        <end position="39"/>
    </location>
</feature>
<dbReference type="SMART" id="SM00949">
    <property type="entry name" value="PAZ"/>
    <property type="match status" value="1"/>
</dbReference>
<sequence>MAGHNTHLQVPNFNVDGPGDDQGSHRRSTSVQSNTGSAHSGQSGRSSRPPSEAPKSQGSKAPSDAGKSGPPSEGGGGNRPAPVSGWANADAAVGRDPAKERDPMKDHRLVSDKQWNKNLDLPAEAYVEKLKTPFPRRPGMGSIGKKINVCVNFFPVQAVSNKDIFLYDVSIGGGTLKPDIVARKCYNSPTIKKLLDQVKAPIIYDGRSLAWSSVSNIDIKKQLDLDAEYGRGGREDKKNLFMFTMRQVGKIRMEALQHYLLGKMEWDNSVLECMNFLDHVMRQGPSESMLAIKRNFYSKTANPTPMGDSIVEMLKGTFASMRMSQSIQEGRLGLGVNVDVANTCFWSSQRFEDLVRNYLGAVDRRWSNQSMTRLPDLLEPSLEKDSKGGDILMPSEAFRALRKLHKIRFFVGHRGKMADQKTYCVKRFVFDPSCGPKGANAKTFKFTKKSGEVTTVFEHFMKQYNIRLQHWRLPLIETTRAGVFPLEVCTPELFQRYPFKLDPDQTSRMIKFAVTRPKERSQDIMKNVNELGWAKDRWLNAFGIKISPQMASVPARVIPNPELQYQGSTVNPGVTGRWDLRGKVFSESNKMVLQSFGVVVLDNGADKASVEAFMKQFLRTFKGHGGKVHAQAQPVYLAYSSNNMNVGSIVEQAYKATGNANKMHPQMLFFILRDKSILNYERIKKSADCRYGIVSQCLQAVHVKKNQGQYCSNVAMKVNAKLGGQTCKLTASGFKKPTMMIGVDVSHASPGSLQASMAAITVSMDRDAARYAAAVETNGHRVEILLPANVNSMITPLITRWCKIHQKAPEHIFYFRDGVSEGMFSHVLELEVEEVRKIVQKLGSVSPKITVIVATKRHHIRFFPRENGAGDRNGNPLPGTVVEREVTHPFHHDFYLCSHVAIQGTARPVHYHIIHDEVKLSPDELQKMIYQQCYQYARSTTPVSLHPAIYYAHLASNRGRSHENANSSQKDPKTRQAPGIFAKGEDSESQHGRRMESIPLLPIGSMGSAYNPNVDHFLGTMWYI</sequence>
<reference evidence="5" key="3">
    <citation type="submission" date="2011-03" db="EMBL/GenBank/DDBJ databases">
        <title>Annotation of Magnaporthe poae ATCC 64411.</title>
        <authorList>
            <person name="Ma L.-J."/>
            <person name="Dead R."/>
            <person name="Young S.K."/>
            <person name="Zeng Q."/>
            <person name="Gargeya S."/>
            <person name="Fitzgerald M."/>
            <person name="Haas B."/>
            <person name="Abouelleil A."/>
            <person name="Alvarado L."/>
            <person name="Arachchi H.M."/>
            <person name="Berlin A."/>
            <person name="Brown A."/>
            <person name="Chapman S.B."/>
            <person name="Chen Z."/>
            <person name="Dunbar C."/>
            <person name="Freedman E."/>
            <person name="Gearin G."/>
            <person name="Gellesch M."/>
            <person name="Goldberg J."/>
            <person name="Griggs A."/>
            <person name="Gujja S."/>
            <person name="Heiman D."/>
            <person name="Howarth C."/>
            <person name="Larson L."/>
            <person name="Lui A."/>
            <person name="MacDonald P.J.P."/>
            <person name="Mehta T."/>
            <person name="Montmayeur A."/>
            <person name="Murphy C."/>
            <person name="Neiman D."/>
            <person name="Pearson M."/>
            <person name="Priest M."/>
            <person name="Roberts A."/>
            <person name="Saif S."/>
            <person name="Shea T."/>
            <person name="Shenoy N."/>
            <person name="Sisk P."/>
            <person name="Stolte C."/>
            <person name="Sykes S."/>
            <person name="Yandava C."/>
            <person name="Wortman J."/>
            <person name="Nusbaum C."/>
            <person name="Birren B."/>
        </authorList>
    </citation>
    <scope>NUCLEOTIDE SEQUENCE</scope>
    <source>
        <strain evidence="5">ATCC 64411</strain>
    </source>
</reference>
<dbReference type="SUPFAM" id="SSF101690">
    <property type="entry name" value="PAZ domain"/>
    <property type="match status" value="1"/>
</dbReference>
<reference evidence="6" key="5">
    <citation type="submission" date="2015-06" db="UniProtKB">
        <authorList>
            <consortium name="EnsemblFungi"/>
        </authorList>
    </citation>
    <scope>IDENTIFICATION</scope>
    <source>
        <strain evidence="6">ATCC 64411</strain>
    </source>
</reference>
<evidence type="ECO:0000313" key="6">
    <source>
        <dbReference type="EnsemblFungi" id="MAPG_03783T0"/>
    </source>
</evidence>
<dbReference type="PANTHER" id="PTHR22891">
    <property type="entry name" value="EUKARYOTIC TRANSLATION INITIATION FACTOR 2C"/>
    <property type="match status" value="1"/>
</dbReference>
<feature type="domain" description="PAZ" evidence="3">
    <location>
        <begin position="373"/>
        <end position="493"/>
    </location>
</feature>
<feature type="compositionally biased region" description="Low complexity" evidence="2">
    <location>
        <begin position="40"/>
        <end position="50"/>
    </location>
</feature>
<dbReference type="VEuPathDB" id="FungiDB:MAPG_03783"/>
<feature type="domain" description="Piwi" evidence="4">
    <location>
        <begin position="667"/>
        <end position="964"/>
    </location>
</feature>
<evidence type="ECO:0008006" key="8">
    <source>
        <dbReference type="Google" id="ProtNLM"/>
    </source>
</evidence>
<evidence type="ECO:0000313" key="7">
    <source>
        <dbReference type="Proteomes" id="UP000011715"/>
    </source>
</evidence>
<dbReference type="Gene3D" id="3.30.420.10">
    <property type="entry name" value="Ribonuclease H-like superfamily/Ribonuclease H"/>
    <property type="match status" value="1"/>
</dbReference>
<dbReference type="PROSITE" id="PS50822">
    <property type="entry name" value="PIWI"/>
    <property type="match status" value="1"/>
</dbReference>
<dbReference type="OrthoDB" id="10252740at2759"/>
<dbReference type="AlphaFoldDB" id="A0A0C4DUY8"/>
<dbReference type="SMART" id="SM01163">
    <property type="entry name" value="DUF1785"/>
    <property type="match status" value="1"/>
</dbReference>
<dbReference type="CDD" id="cd04657">
    <property type="entry name" value="Piwi_ago-like"/>
    <property type="match status" value="1"/>
</dbReference>
<dbReference type="PROSITE" id="PS50821">
    <property type="entry name" value="PAZ"/>
    <property type="match status" value="1"/>
</dbReference>
<reference evidence="7" key="1">
    <citation type="submission" date="2010-05" db="EMBL/GenBank/DDBJ databases">
        <title>The genome sequence of Magnaporthe poae strain ATCC 64411.</title>
        <authorList>
            <person name="Ma L.-J."/>
            <person name="Dead R."/>
            <person name="Young S."/>
            <person name="Zeng Q."/>
            <person name="Koehrsen M."/>
            <person name="Alvarado L."/>
            <person name="Berlin A."/>
            <person name="Chapman S.B."/>
            <person name="Chen Z."/>
            <person name="Freedman E."/>
            <person name="Gellesch M."/>
            <person name="Goldberg J."/>
            <person name="Griggs A."/>
            <person name="Gujja S."/>
            <person name="Heilman E.R."/>
            <person name="Heiman D."/>
            <person name="Hepburn T."/>
            <person name="Howarth C."/>
            <person name="Jen D."/>
            <person name="Larson L."/>
            <person name="Mehta T."/>
            <person name="Neiman D."/>
            <person name="Pearson M."/>
            <person name="Roberts A."/>
            <person name="Saif S."/>
            <person name="Shea T."/>
            <person name="Shenoy N."/>
            <person name="Sisk P."/>
            <person name="Stolte C."/>
            <person name="Sykes S."/>
            <person name="Walk T."/>
            <person name="White J."/>
            <person name="Yandava C."/>
            <person name="Haas B."/>
            <person name="Nusbaum C."/>
            <person name="Birren B."/>
        </authorList>
    </citation>
    <scope>NUCLEOTIDE SEQUENCE [LARGE SCALE GENOMIC DNA]</scope>
    <source>
        <strain evidence="7">ATCC 64411 / 73-15</strain>
    </source>
</reference>
<dbReference type="Pfam" id="PF16488">
    <property type="entry name" value="ArgoL2"/>
    <property type="match status" value="1"/>
</dbReference>
<evidence type="ECO:0000256" key="2">
    <source>
        <dbReference type="SAM" id="MobiDB-lite"/>
    </source>
</evidence>
<dbReference type="InterPro" id="IPR012337">
    <property type="entry name" value="RNaseH-like_sf"/>
</dbReference>
<evidence type="ECO:0000259" key="3">
    <source>
        <dbReference type="PROSITE" id="PS50821"/>
    </source>
</evidence>
<reference evidence="5" key="2">
    <citation type="submission" date="2010-05" db="EMBL/GenBank/DDBJ databases">
        <title>The Genome Sequence of Magnaporthe poae strain ATCC 64411.</title>
        <authorList>
            <consortium name="The Broad Institute Genome Sequencing Platform"/>
            <consortium name="Broad Institute Genome Sequencing Center for Infectious Disease"/>
            <person name="Ma L.-J."/>
            <person name="Dead R."/>
            <person name="Young S."/>
            <person name="Zeng Q."/>
            <person name="Koehrsen M."/>
            <person name="Alvarado L."/>
            <person name="Berlin A."/>
            <person name="Chapman S.B."/>
            <person name="Chen Z."/>
            <person name="Freedman E."/>
            <person name="Gellesch M."/>
            <person name="Goldberg J."/>
            <person name="Griggs A."/>
            <person name="Gujja S."/>
            <person name="Heilman E.R."/>
            <person name="Heiman D."/>
            <person name="Hepburn T."/>
            <person name="Howarth C."/>
            <person name="Jen D."/>
            <person name="Larson L."/>
            <person name="Mehta T."/>
            <person name="Neiman D."/>
            <person name="Pearson M."/>
            <person name="Roberts A."/>
            <person name="Saif S."/>
            <person name="Shea T."/>
            <person name="Shenoy N."/>
            <person name="Sisk P."/>
            <person name="Stolte C."/>
            <person name="Sykes S."/>
            <person name="Walk T."/>
            <person name="White J."/>
            <person name="Yandava C."/>
            <person name="Haas B."/>
            <person name="Nusbaum C."/>
            <person name="Birren B."/>
        </authorList>
    </citation>
    <scope>NUCLEOTIDE SEQUENCE</scope>
    <source>
        <strain evidence="5">ATCC 64411</strain>
    </source>
</reference>
<dbReference type="SMART" id="SM00950">
    <property type="entry name" value="Piwi"/>
    <property type="match status" value="1"/>
</dbReference>
<gene>
    <name evidence="5" type="ORF">MAPG_03783</name>
</gene>
<dbReference type="Gene3D" id="2.170.260.10">
    <property type="entry name" value="paz domain"/>
    <property type="match status" value="1"/>
</dbReference>
<organism evidence="6 7">
    <name type="scientific">Magnaporthiopsis poae (strain ATCC 64411 / 73-15)</name>
    <name type="common">Kentucky bluegrass fungus</name>
    <name type="synonym">Magnaporthe poae</name>
    <dbReference type="NCBI Taxonomy" id="644358"/>
    <lineage>
        <taxon>Eukaryota</taxon>
        <taxon>Fungi</taxon>
        <taxon>Dikarya</taxon>
        <taxon>Ascomycota</taxon>
        <taxon>Pezizomycotina</taxon>
        <taxon>Sordariomycetes</taxon>
        <taxon>Sordariomycetidae</taxon>
        <taxon>Magnaporthales</taxon>
        <taxon>Magnaporthaceae</taxon>
        <taxon>Magnaporthiopsis</taxon>
    </lineage>
</organism>
<dbReference type="Gene3D" id="3.40.50.2300">
    <property type="match status" value="1"/>
</dbReference>
<dbReference type="GO" id="GO:0003723">
    <property type="term" value="F:RNA binding"/>
    <property type="evidence" value="ECO:0007669"/>
    <property type="project" value="InterPro"/>
</dbReference>
<accession>A0A0C4DUY8</accession>
<keyword evidence="7" id="KW-1185">Reference proteome</keyword>
<evidence type="ECO:0000259" key="4">
    <source>
        <dbReference type="PROSITE" id="PS50822"/>
    </source>
</evidence>
<dbReference type="InterPro" id="IPR003100">
    <property type="entry name" value="PAZ_dom"/>
</dbReference>
<dbReference type="Pfam" id="PF16486">
    <property type="entry name" value="ArgoN"/>
    <property type="match status" value="1"/>
</dbReference>
<evidence type="ECO:0000313" key="5">
    <source>
        <dbReference type="EMBL" id="KLU84747.1"/>
    </source>
</evidence>
<dbReference type="EMBL" id="ADBL01000897">
    <property type="status" value="NOT_ANNOTATED_CDS"/>
    <property type="molecule type" value="Genomic_DNA"/>
</dbReference>
<dbReference type="STRING" id="644358.A0A0C4DUY8"/>
<dbReference type="InterPro" id="IPR036397">
    <property type="entry name" value="RNaseH_sf"/>
</dbReference>
<dbReference type="Pfam" id="PF02170">
    <property type="entry name" value="PAZ"/>
    <property type="match status" value="1"/>
</dbReference>